<dbReference type="Proteomes" id="UP001597542">
    <property type="component" value="Unassembled WGS sequence"/>
</dbReference>
<evidence type="ECO:0000313" key="1">
    <source>
        <dbReference type="EMBL" id="MFD2481589.1"/>
    </source>
</evidence>
<dbReference type="RefSeq" id="WP_344273399.1">
    <property type="nucleotide sequence ID" value="NZ_BAAAHV010000011.1"/>
</dbReference>
<name>A0ABW5HX44_9PSEU</name>
<gene>
    <name evidence="1" type="ORF">ACFSUT_15000</name>
</gene>
<comment type="caution">
    <text evidence="1">The sequence shown here is derived from an EMBL/GenBank/DDBJ whole genome shotgun (WGS) entry which is preliminary data.</text>
</comment>
<sequence>MKDYFRAYRLGDLRAFPGWAAAARPEAAELGDDAIVYVRGDLAVVRSPVLAEPGILWDTLSPQWHEFCASALHFEIPEDLRFART</sequence>
<dbReference type="EMBL" id="JBHUKQ010000010">
    <property type="protein sequence ID" value="MFD2481589.1"/>
    <property type="molecule type" value="Genomic_DNA"/>
</dbReference>
<proteinExistence type="predicted"/>
<protein>
    <submittedName>
        <fullName evidence="1">Uncharacterized protein</fullName>
    </submittedName>
</protein>
<organism evidence="1 2">
    <name type="scientific">Amycolatopsis albidoflavus</name>
    <dbReference type="NCBI Taxonomy" id="102226"/>
    <lineage>
        <taxon>Bacteria</taxon>
        <taxon>Bacillati</taxon>
        <taxon>Actinomycetota</taxon>
        <taxon>Actinomycetes</taxon>
        <taxon>Pseudonocardiales</taxon>
        <taxon>Pseudonocardiaceae</taxon>
        <taxon>Amycolatopsis</taxon>
    </lineage>
</organism>
<evidence type="ECO:0000313" key="2">
    <source>
        <dbReference type="Proteomes" id="UP001597542"/>
    </source>
</evidence>
<keyword evidence="2" id="KW-1185">Reference proteome</keyword>
<accession>A0ABW5HX44</accession>
<reference evidence="2" key="1">
    <citation type="journal article" date="2019" name="Int. J. Syst. Evol. Microbiol.">
        <title>The Global Catalogue of Microorganisms (GCM) 10K type strain sequencing project: providing services to taxonomists for standard genome sequencing and annotation.</title>
        <authorList>
            <consortium name="The Broad Institute Genomics Platform"/>
            <consortium name="The Broad Institute Genome Sequencing Center for Infectious Disease"/>
            <person name="Wu L."/>
            <person name="Ma J."/>
        </authorList>
    </citation>
    <scope>NUCLEOTIDE SEQUENCE [LARGE SCALE GENOMIC DNA]</scope>
    <source>
        <strain evidence="2">CGMCC 4.7638</strain>
    </source>
</reference>